<proteinExistence type="inferred from homology"/>
<dbReference type="Gene3D" id="3.40.140.10">
    <property type="entry name" value="Cytidine Deaminase, domain 2"/>
    <property type="match status" value="1"/>
</dbReference>
<evidence type="ECO:0000259" key="16">
    <source>
        <dbReference type="PROSITE" id="PS51747"/>
    </source>
</evidence>
<dbReference type="GO" id="GO:0008270">
    <property type="term" value="F:zinc ion binding"/>
    <property type="evidence" value="ECO:0007669"/>
    <property type="project" value="UniProtKB-UniRule"/>
</dbReference>
<dbReference type="PANTHER" id="PTHR11644:SF2">
    <property type="entry name" value="CYTIDINE DEAMINASE"/>
    <property type="match status" value="1"/>
</dbReference>
<dbReference type="GO" id="GO:0072527">
    <property type="term" value="P:pyrimidine-containing compound metabolic process"/>
    <property type="evidence" value="ECO:0007669"/>
    <property type="project" value="UniProtKB-ARBA"/>
</dbReference>
<dbReference type="PANTHER" id="PTHR11644">
    <property type="entry name" value="CYTIDINE DEAMINASE"/>
    <property type="match status" value="1"/>
</dbReference>
<dbReference type="InterPro" id="IPR006262">
    <property type="entry name" value="Cyt_deam_tetra"/>
</dbReference>
<evidence type="ECO:0000256" key="3">
    <source>
        <dbReference type="ARBA" id="ARBA00006576"/>
    </source>
</evidence>
<feature type="binding site" evidence="14">
    <location>
        <position position="57"/>
    </location>
    <ligand>
        <name>Zn(2+)</name>
        <dbReference type="ChEBI" id="CHEBI:29105"/>
        <note>catalytic</note>
    </ligand>
</feature>
<dbReference type="FunFam" id="3.40.140.10:FF:000008">
    <property type="entry name" value="Cytidine deaminase"/>
    <property type="match status" value="1"/>
</dbReference>
<evidence type="ECO:0000256" key="12">
    <source>
        <dbReference type="PIRSR" id="PIRSR606262-1"/>
    </source>
</evidence>
<comment type="caution">
    <text evidence="17">The sequence shown here is derived from an EMBL/GenBank/DDBJ whole genome shotgun (WGS) entry which is preliminary data.</text>
</comment>
<dbReference type="OrthoDB" id="9795347at2"/>
<evidence type="ECO:0000256" key="4">
    <source>
        <dbReference type="ARBA" id="ARBA00012783"/>
    </source>
</evidence>
<evidence type="ECO:0000256" key="6">
    <source>
        <dbReference type="ARBA" id="ARBA00022723"/>
    </source>
</evidence>
<sequence>MENQKIREQLIAAATAARERAYAPYSHYKVGAALLGRSGTVYTGCNIENAAYSAGICAERVAASKAVSEGEKDFAALAVVVEGAEPGSPCGVCRQFLAEFDLDLPLYLANLSGAVVETTLREYLPQAFGPAHLKSRRNE</sequence>
<dbReference type="InterPro" id="IPR016193">
    <property type="entry name" value="Cytidine_deaminase-like"/>
</dbReference>
<dbReference type="GO" id="GO:0004126">
    <property type="term" value="F:cytidine deaminase activity"/>
    <property type="evidence" value="ECO:0007669"/>
    <property type="project" value="UniProtKB-UniRule"/>
</dbReference>
<dbReference type="CDD" id="cd01283">
    <property type="entry name" value="cytidine_deaminase"/>
    <property type="match status" value="1"/>
</dbReference>
<dbReference type="Pfam" id="PF00383">
    <property type="entry name" value="dCMP_cyt_deam_1"/>
    <property type="match status" value="1"/>
</dbReference>
<evidence type="ECO:0000256" key="14">
    <source>
        <dbReference type="PIRSR" id="PIRSR606262-3"/>
    </source>
</evidence>
<accession>A0A4R1RGZ1</accession>
<feature type="binding site" evidence="14">
    <location>
        <position position="90"/>
    </location>
    <ligand>
        <name>Zn(2+)</name>
        <dbReference type="ChEBI" id="CHEBI:29105"/>
        <note>catalytic</note>
    </ligand>
</feature>
<organism evidence="17 18">
    <name type="scientific">Hydrogenispora ethanolica</name>
    <dbReference type="NCBI Taxonomy" id="1082276"/>
    <lineage>
        <taxon>Bacteria</taxon>
        <taxon>Bacillati</taxon>
        <taxon>Bacillota</taxon>
        <taxon>Hydrogenispora</taxon>
    </lineage>
</organism>
<reference evidence="17 18" key="1">
    <citation type="submission" date="2019-03" db="EMBL/GenBank/DDBJ databases">
        <title>Genomic Encyclopedia of Type Strains, Phase IV (KMG-IV): sequencing the most valuable type-strain genomes for metagenomic binning, comparative biology and taxonomic classification.</title>
        <authorList>
            <person name="Goeker M."/>
        </authorList>
    </citation>
    <scope>NUCLEOTIDE SEQUENCE [LARGE SCALE GENOMIC DNA]</scope>
    <source>
        <strain evidence="17 18">LX-B</strain>
    </source>
</reference>
<dbReference type="SUPFAM" id="SSF53927">
    <property type="entry name" value="Cytidine deaminase-like"/>
    <property type="match status" value="1"/>
</dbReference>
<evidence type="ECO:0000256" key="13">
    <source>
        <dbReference type="PIRSR" id="PIRSR606262-2"/>
    </source>
</evidence>
<evidence type="ECO:0000256" key="11">
    <source>
        <dbReference type="ARBA" id="ARBA00049558"/>
    </source>
</evidence>
<evidence type="ECO:0000313" key="17">
    <source>
        <dbReference type="EMBL" id="TCL65291.1"/>
    </source>
</evidence>
<keyword evidence="6 14" id="KW-0479">Metal-binding</keyword>
<dbReference type="RefSeq" id="WP_132014965.1">
    <property type="nucleotide sequence ID" value="NZ_SLUN01000017.1"/>
</dbReference>
<comment type="function">
    <text evidence="2 15">This enzyme scavenges exogenous and endogenous cytidine and 2'-deoxycytidine for UMP synthesis.</text>
</comment>
<dbReference type="PROSITE" id="PS51747">
    <property type="entry name" value="CYT_DCMP_DEAMINASES_2"/>
    <property type="match status" value="1"/>
</dbReference>
<comment type="catalytic activity">
    <reaction evidence="11 15">
        <text>cytidine + H2O + H(+) = uridine + NH4(+)</text>
        <dbReference type="Rhea" id="RHEA:16069"/>
        <dbReference type="ChEBI" id="CHEBI:15377"/>
        <dbReference type="ChEBI" id="CHEBI:15378"/>
        <dbReference type="ChEBI" id="CHEBI:16704"/>
        <dbReference type="ChEBI" id="CHEBI:17562"/>
        <dbReference type="ChEBI" id="CHEBI:28938"/>
        <dbReference type="EC" id="3.5.4.5"/>
    </reaction>
</comment>
<name>A0A4R1RGZ1_HYDET</name>
<feature type="active site" description="Proton donor" evidence="12">
    <location>
        <position position="59"/>
    </location>
</feature>
<dbReference type="EC" id="3.5.4.5" evidence="4 15"/>
<keyword evidence="8 14" id="KW-0862">Zinc</keyword>
<evidence type="ECO:0000256" key="1">
    <source>
        <dbReference type="ARBA" id="ARBA00001947"/>
    </source>
</evidence>
<gene>
    <name evidence="17" type="ORF">EDC14_101739</name>
</gene>
<evidence type="ECO:0000256" key="15">
    <source>
        <dbReference type="RuleBase" id="RU364006"/>
    </source>
</evidence>
<keyword evidence="7 15" id="KW-0378">Hydrolase</keyword>
<evidence type="ECO:0000256" key="10">
    <source>
        <dbReference type="ARBA" id="ARBA00049252"/>
    </source>
</evidence>
<evidence type="ECO:0000256" key="8">
    <source>
        <dbReference type="ARBA" id="ARBA00022833"/>
    </source>
</evidence>
<protein>
    <recommendedName>
        <fullName evidence="5 15">Cytidine deaminase</fullName>
        <ecNumber evidence="4 15">3.5.4.5</ecNumber>
    </recommendedName>
    <alternativeName>
        <fullName evidence="9 15">Cytidine aminohydrolase</fullName>
    </alternativeName>
</protein>
<dbReference type="GO" id="GO:0055086">
    <property type="term" value="P:nucleobase-containing small molecule metabolic process"/>
    <property type="evidence" value="ECO:0007669"/>
    <property type="project" value="UniProtKB-ARBA"/>
</dbReference>
<dbReference type="GO" id="GO:0005829">
    <property type="term" value="C:cytosol"/>
    <property type="evidence" value="ECO:0007669"/>
    <property type="project" value="TreeGrafter"/>
</dbReference>
<keyword evidence="18" id="KW-1185">Reference proteome</keyword>
<feature type="binding site" evidence="13">
    <location>
        <begin position="46"/>
        <end position="52"/>
    </location>
    <ligand>
        <name>substrate</name>
    </ligand>
</feature>
<dbReference type="NCBIfam" id="NF004064">
    <property type="entry name" value="PRK05578.1"/>
    <property type="match status" value="1"/>
</dbReference>
<evidence type="ECO:0000256" key="2">
    <source>
        <dbReference type="ARBA" id="ARBA00003949"/>
    </source>
</evidence>
<evidence type="ECO:0000313" key="18">
    <source>
        <dbReference type="Proteomes" id="UP000295008"/>
    </source>
</evidence>
<comment type="cofactor">
    <cofactor evidence="1 14 15">
        <name>Zn(2+)</name>
        <dbReference type="ChEBI" id="CHEBI:29105"/>
    </cofactor>
</comment>
<dbReference type="Proteomes" id="UP000295008">
    <property type="component" value="Unassembled WGS sequence"/>
</dbReference>
<evidence type="ECO:0000256" key="5">
    <source>
        <dbReference type="ARBA" id="ARBA00018266"/>
    </source>
</evidence>
<comment type="similarity">
    <text evidence="3 15">Belongs to the cytidine and deoxycytidylate deaminase family.</text>
</comment>
<dbReference type="InterPro" id="IPR050202">
    <property type="entry name" value="Cyt/Deoxycyt_deaminase"/>
</dbReference>
<evidence type="ECO:0000256" key="7">
    <source>
        <dbReference type="ARBA" id="ARBA00022801"/>
    </source>
</evidence>
<feature type="domain" description="CMP/dCMP-type deaminase" evidence="16">
    <location>
        <begin position="5"/>
        <end position="131"/>
    </location>
</feature>
<dbReference type="NCBIfam" id="TIGR01354">
    <property type="entry name" value="cyt_deam_tetra"/>
    <property type="match status" value="1"/>
</dbReference>
<feature type="binding site" evidence="14">
    <location>
        <position position="93"/>
    </location>
    <ligand>
        <name>Zn(2+)</name>
        <dbReference type="ChEBI" id="CHEBI:29105"/>
        <note>catalytic</note>
    </ligand>
</feature>
<comment type="catalytic activity">
    <reaction evidence="10 15">
        <text>2'-deoxycytidine + H2O + H(+) = 2'-deoxyuridine + NH4(+)</text>
        <dbReference type="Rhea" id="RHEA:13433"/>
        <dbReference type="ChEBI" id="CHEBI:15377"/>
        <dbReference type="ChEBI" id="CHEBI:15378"/>
        <dbReference type="ChEBI" id="CHEBI:15698"/>
        <dbReference type="ChEBI" id="CHEBI:16450"/>
        <dbReference type="ChEBI" id="CHEBI:28938"/>
        <dbReference type="EC" id="3.5.4.5"/>
    </reaction>
</comment>
<dbReference type="EMBL" id="SLUN01000017">
    <property type="protein sequence ID" value="TCL65291.1"/>
    <property type="molecule type" value="Genomic_DNA"/>
</dbReference>
<evidence type="ECO:0000256" key="9">
    <source>
        <dbReference type="ARBA" id="ARBA00032005"/>
    </source>
</evidence>
<dbReference type="InterPro" id="IPR002125">
    <property type="entry name" value="CMP_dCMP_dom"/>
</dbReference>
<dbReference type="AlphaFoldDB" id="A0A4R1RGZ1"/>